<gene>
    <name evidence="1" type="ORF">F5876DRAFT_82719</name>
</gene>
<accession>A0ACC1TJI1</accession>
<dbReference type="Proteomes" id="UP001163835">
    <property type="component" value="Unassembled WGS sequence"/>
</dbReference>
<dbReference type="EMBL" id="MU795844">
    <property type="protein sequence ID" value="KAJ3804704.1"/>
    <property type="molecule type" value="Genomic_DNA"/>
</dbReference>
<name>A0ACC1TJI1_9AGAR</name>
<organism evidence="1 2">
    <name type="scientific">Lentinula aff. lateritia</name>
    <dbReference type="NCBI Taxonomy" id="2804960"/>
    <lineage>
        <taxon>Eukaryota</taxon>
        <taxon>Fungi</taxon>
        <taxon>Dikarya</taxon>
        <taxon>Basidiomycota</taxon>
        <taxon>Agaricomycotina</taxon>
        <taxon>Agaricomycetes</taxon>
        <taxon>Agaricomycetidae</taxon>
        <taxon>Agaricales</taxon>
        <taxon>Marasmiineae</taxon>
        <taxon>Omphalotaceae</taxon>
        <taxon>Lentinula</taxon>
    </lineage>
</organism>
<evidence type="ECO:0000313" key="2">
    <source>
        <dbReference type="Proteomes" id="UP001163835"/>
    </source>
</evidence>
<evidence type="ECO:0000313" key="1">
    <source>
        <dbReference type="EMBL" id="KAJ3804704.1"/>
    </source>
</evidence>
<keyword evidence="2" id="KW-1185">Reference proteome</keyword>
<protein>
    <submittedName>
        <fullName evidence="1">Uncharacterized protein</fullName>
    </submittedName>
</protein>
<sequence>MFKSSTLRLYSTILRHPDKIFSTVLLPPPFWPATDSLSPSPTETSSSLQWKESKLGDKTLTRILSNLQCTLRSVHKRKIYWPVEECGSFNSLTPSEYLVTLLRPIPDIFNQLHSPRCLKVPMKCVHVDFHYSICGVTFIAEEFKLWSLTAPIVLSVSDDLFHSNGQVSSCAEYALSRALEHTPSATIIVTNFKDIAIFFPPARNRPEPTFERITTTQPSLSLRVLATAYLLDALPAGVFIDVPRPDMEIDEDVVLPQGPPQDPRQPLLGDEEVFATHHRHSDFDMATLVRDRARALQFFRWHEHVSNFFFKLVAHPNDTLTAKTNEVGQFVPDNRPIYPFDASEIPSDTAAHLMATQRESPLVTAGVAELFKRSKSFSLKIQDVVSEGSERGICTVYRCQITSIDDDPVSISPLCLKLFDDRFQPLQSPDEDDEELDDDLLPRWFDPVVFAETYALNEAFAYDKLLPAQGSVIPWFYATHQFTLPDGTILSGLLMEYIEGWNLDSSSTRGLTPDRQIKMIQSCRHAARVLDVADVAQRDWHSDQVILYTNPTTKLDHAVLIDFASTTQTWEPHELNYIQNYFGLLHVLLGRQGDVGLDPELVWKHYGEPDDWDPIRAWIPTEPNGKGMRVVKAKDMFPYISSA</sequence>
<reference evidence="1" key="1">
    <citation type="submission" date="2022-09" db="EMBL/GenBank/DDBJ databases">
        <title>A Global Phylogenomic Analysis of the Shiitake Genus Lentinula.</title>
        <authorList>
            <consortium name="DOE Joint Genome Institute"/>
            <person name="Sierra-Patev S."/>
            <person name="Min B."/>
            <person name="Naranjo-Ortiz M."/>
            <person name="Looney B."/>
            <person name="Konkel Z."/>
            <person name="Slot J.C."/>
            <person name="Sakamoto Y."/>
            <person name="Steenwyk J.L."/>
            <person name="Rokas A."/>
            <person name="Carro J."/>
            <person name="Camarero S."/>
            <person name="Ferreira P."/>
            <person name="Molpeceres G."/>
            <person name="Ruiz-Duenas F.J."/>
            <person name="Serrano A."/>
            <person name="Henrissat B."/>
            <person name="Drula E."/>
            <person name="Hughes K.W."/>
            <person name="Mata J.L."/>
            <person name="Ishikawa N.K."/>
            <person name="Vargas-Isla R."/>
            <person name="Ushijima S."/>
            <person name="Smith C.A."/>
            <person name="Ahrendt S."/>
            <person name="Andreopoulos W."/>
            <person name="He G."/>
            <person name="Labutti K."/>
            <person name="Lipzen A."/>
            <person name="Ng V."/>
            <person name="Riley R."/>
            <person name="Sandor L."/>
            <person name="Barry K."/>
            <person name="Martinez A.T."/>
            <person name="Xiao Y."/>
            <person name="Gibbons J.G."/>
            <person name="Terashima K."/>
            <person name="Grigoriev I.V."/>
            <person name="Hibbett D.S."/>
        </authorList>
    </citation>
    <scope>NUCLEOTIDE SEQUENCE</scope>
    <source>
        <strain evidence="1">TMI1499</strain>
    </source>
</reference>
<comment type="caution">
    <text evidence="1">The sequence shown here is derived from an EMBL/GenBank/DDBJ whole genome shotgun (WGS) entry which is preliminary data.</text>
</comment>
<proteinExistence type="predicted"/>